<sequence>MDTNRFLRGRRPIAVAILSQGVATVGTLGVVQAHYAVTATDLPLWGKLTLAGILAGATALLLQARLTWAVLLTLLPTAFVLALQLDLPAWVPAAALTLLVLAAGNSLGDRVPLYLSNRETLDKLTALAPSGEPIRVIDLGCGFGAVPRAFAKTNSHPESRFEGVESAILPFIVARLLAVLRRDSRIAIRYGSLWRADLSVYDLVYCFLSPHPMGSLFEKAVDEMKSGALFVSNSFDVPGISPTRTIPIESGRSTGLLIWSMPPEDRDE</sequence>
<evidence type="ECO:0000313" key="5">
    <source>
        <dbReference type="EMBL" id="NMM43978.1"/>
    </source>
</evidence>
<keyword evidence="4" id="KW-0472">Membrane</keyword>
<keyword evidence="4" id="KW-1133">Transmembrane helix</keyword>
<dbReference type="PANTHER" id="PTHR13610:SF9">
    <property type="entry name" value="FI06469P"/>
    <property type="match status" value="1"/>
</dbReference>
<dbReference type="EMBL" id="JABBNT010000002">
    <property type="protein sequence ID" value="NMM43978.1"/>
    <property type="molecule type" value="Genomic_DNA"/>
</dbReference>
<organism evidence="5 6">
    <name type="scientific">Pacificispira spongiicola</name>
    <dbReference type="NCBI Taxonomy" id="2729598"/>
    <lineage>
        <taxon>Bacteria</taxon>
        <taxon>Pseudomonadati</taxon>
        <taxon>Pseudomonadota</taxon>
        <taxon>Alphaproteobacteria</taxon>
        <taxon>Rhodospirillales</taxon>
        <taxon>Rhodospirillaceae</taxon>
        <taxon>Pacificispira</taxon>
    </lineage>
</organism>
<feature type="transmembrane region" description="Helical" evidence="4">
    <location>
        <begin position="12"/>
        <end position="36"/>
    </location>
</feature>
<keyword evidence="4" id="KW-0812">Transmembrane</keyword>
<dbReference type="InterPro" id="IPR029063">
    <property type="entry name" value="SAM-dependent_MTases_sf"/>
</dbReference>
<gene>
    <name evidence="5" type="ORF">HH303_05790</name>
</gene>
<dbReference type="AlphaFoldDB" id="A0A7Y0DYM1"/>
<keyword evidence="1 5" id="KW-0489">Methyltransferase</keyword>
<dbReference type="PANTHER" id="PTHR13610">
    <property type="entry name" value="METHYLTRANSFERASE DOMAIN-CONTAINING PROTEIN"/>
    <property type="match status" value="1"/>
</dbReference>
<dbReference type="RefSeq" id="WP_169624294.1">
    <property type="nucleotide sequence ID" value="NZ_JABBNT010000002.1"/>
</dbReference>
<protein>
    <submittedName>
        <fullName evidence="5">Class I SAM-dependent methyltransferase</fullName>
    </submittedName>
</protein>
<reference evidence="5 6" key="1">
    <citation type="submission" date="2020-04" db="EMBL/GenBank/DDBJ databases">
        <title>Rhodospirillaceae bacterium KN72 isolated from deep sea.</title>
        <authorList>
            <person name="Zhang D.-C."/>
        </authorList>
    </citation>
    <scope>NUCLEOTIDE SEQUENCE [LARGE SCALE GENOMIC DNA]</scope>
    <source>
        <strain evidence="5 6">KN72</strain>
    </source>
</reference>
<dbReference type="Proteomes" id="UP000539372">
    <property type="component" value="Unassembled WGS sequence"/>
</dbReference>
<evidence type="ECO:0000313" key="6">
    <source>
        <dbReference type="Proteomes" id="UP000539372"/>
    </source>
</evidence>
<evidence type="ECO:0000256" key="3">
    <source>
        <dbReference type="ARBA" id="ARBA00022691"/>
    </source>
</evidence>
<evidence type="ECO:0000256" key="2">
    <source>
        <dbReference type="ARBA" id="ARBA00022679"/>
    </source>
</evidence>
<dbReference type="Gene3D" id="3.40.50.150">
    <property type="entry name" value="Vaccinia Virus protein VP39"/>
    <property type="match status" value="1"/>
</dbReference>
<feature type="transmembrane region" description="Helical" evidence="4">
    <location>
        <begin position="89"/>
        <end position="108"/>
    </location>
</feature>
<feature type="transmembrane region" description="Helical" evidence="4">
    <location>
        <begin position="42"/>
        <end position="61"/>
    </location>
</feature>
<keyword evidence="6" id="KW-1185">Reference proteome</keyword>
<dbReference type="InterPro" id="IPR026170">
    <property type="entry name" value="FAM173A/B"/>
</dbReference>
<evidence type="ECO:0000256" key="1">
    <source>
        <dbReference type="ARBA" id="ARBA00022603"/>
    </source>
</evidence>
<comment type="caution">
    <text evidence="5">The sequence shown here is derived from an EMBL/GenBank/DDBJ whole genome shotgun (WGS) entry which is preliminary data.</text>
</comment>
<accession>A0A7Y0DYM1</accession>
<keyword evidence="3" id="KW-0949">S-adenosyl-L-methionine</keyword>
<name>A0A7Y0DYM1_9PROT</name>
<evidence type="ECO:0000256" key="4">
    <source>
        <dbReference type="SAM" id="Phobius"/>
    </source>
</evidence>
<dbReference type="GO" id="GO:0016279">
    <property type="term" value="F:protein-lysine N-methyltransferase activity"/>
    <property type="evidence" value="ECO:0007669"/>
    <property type="project" value="InterPro"/>
</dbReference>
<keyword evidence="2 5" id="KW-0808">Transferase</keyword>
<proteinExistence type="predicted"/>
<dbReference type="SUPFAM" id="SSF53335">
    <property type="entry name" value="S-adenosyl-L-methionine-dependent methyltransferases"/>
    <property type="match status" value="1"/>
</dbReference>
<dbReference type="GO" id="GO:0032259">
    <property type="term" value="P:methylation"/>
    <property type="evidence" value="ECO:0007669"/>
    <property type="project" value="UniProtKB-KW"/>
</dbReference>